<keyword evidence="3" id="KW-1185">Reference proteome</keyword>
<feature type="region of interest" description="Disordered" evidence="1">
    <location>
        <begin position="407"/>
        <end position="429"/>
    </location>
</feature>
<dbReference type="RefSeq" id="WP_216342629.1">
    <property type="nucleotide sequence ID" value="NZ_JAHLEM010000163.1"/>
</dbReference>
<comment type="caution">
    <text evidence="2">The sequence shown here is derived from an EMBL/GenBank/DDBJ whole genome shotgun (WGS) entry which is preliminary data.</text>
</comment>
<dbReference type="Proteomes" id="UP000720508">
    <property type="component" value="Unassembled WGS sequence"/>
</dbReference>
<dbReference type="EMBL" id="JAHLEM010000163">
    <property type="protein sequence ID" value="MBU3865562.1"/>
    <property type="molecule type" value="Genomic_DNA"/>
</dbReference>
<protein>
    <submittedName>
        <fullName evidence="2">Uncharacterized protein</fullName>
    </submittedName>
</protein>
<gene>
    <name evidence="2" type="ORF">KN815_16190</name>
</gene>
<proteinExistence type="predicted"/>
<sequence length="429" mass="46426">MQINGVEQDGPGTALLLTAVPAGRGKLMDTSSVVPALAAVTPSAWTGTPATTLIELIDPTDPQAVLTRIQFAAATADPLTIVLVGQLQLDRRQHGIHFALARSTPTTLRYTGLPWSWFVQQLQQRRPGTTTIYADLVADADVWKLLDDEPLDLGHARAFGIIAPPPDRRQPVQPRYTHALAQTLRTGHRPRAEELHHEALRRIDTQGTLVLDPEHAAAASNTAIEARKPAPQAPAQAPAYLPPLPSKTLPPQPQRAVSPVYVPSTAVVPIVDDPHQRIAAAAQAGRHREAAQLAAAAEQHVRQLFGPGTYPAVHWLEVRAYLASAAQEAAVSCELWLSAAEARIETLQQEHDTPDVEAAVNGAHHQWQRIPDADSARQLAPRLVALRHRVPGRQRGALDAIQKRLDQLNSSSAGQAAPRTALRPREAQK</sequence>
<organism evidence="2 3">
    <name type="scientific">Streptomyces niphimycinicus</name>
    <dbReference type="NCBI Taxonomy" id="2842201"/>
    <lineage>
        <taxon>Bacteria</taxon>
        <taxon>Bacillati</taxon>
        <taxon>Actinomycetota</taxon>
        <taxon>Actinomycetes</taxon>
        <taxon>Kitasatosporales</taxon>
        <taxon>Streptomycetaceae</taxon>
        <taxon>Streptomyces</taxon>
    </lineage>
</organism>
<evidence type="ECO:0000313" key="3">
    <source>
        <dbReference type="Proteomes" id="UP000720508"/>
    </source>
</evidence>
<evidence type="ECO:0000313" key="2">
    <source>
        <dbReference type="EMBL" id="MBU3865562.1"/>
    </source>
</evidence>
<reference evidence="2 3" key="1">
    <citation type="submission" date="2021-06" db="EMBL/GenBank/DDBJ databases">
        <authorList>
            <person name="Pan X."/>
        </authorList>
    </citation>
    <scope>NUCLEOTIDE SEQUENCE [LARGE SCALE GENOMIC DNA]</scope>
    <source>
        <strain evidence="2 3">4503</strain>
    </source>
</reference>
<evidence type="ECO:0000256" key="1">
    <source>
        <dbReference type="SAM" id="MobiDB-lite"/>
    </source>
</evidence>
<accession>A0ABS6CFA7</accession>
<name>A0ABS6CFA7_9ACTN</name>